<dbReference type="Pfam" id="PF00168">
    <property type="entry name" value="C2"/>
    <property type="match status" value="2"/>
</dbReference>
<evidence type="ECO:0000256" key="4">
    <source>
        <dbReference type="ARBA" id="ARBA00023136"/>
    </source>
</evidence>
<dbReference type="PROSITE" id="PS50004">
    <property type="entry name" value="C2"/>
    <property type="match status" value="2"/>
</dbReference>
<dbReference type="Proteomes" id="UP000541444">
    <property type="component" value="Unassembled WGS sequence"/>
</dbReference>
<dbReference type="Pfam" id="PF02893">
    <property type="entry name" value="GRAM"/>
    <property type="match status" value="1"/>
</dbReference>
<evidence type="ECO:0000313" key="8">
    <source>
        <dbReference type="Proteomes" id="UP000541444"/>
    </source>
</evidence>
<dbReference type="EMBL" id="JACGCM010002660">
    <property type="protein sequence ID" value="KAF6137096.1"/>
    <property type="molecule type" value="Genomic_DNA"/>
</dbReference>
<dbReference type="PANTHER" id="PTHR46296:SF7">
    <property type="entry name" value="C2 DOMAIN-CONTAINING PROTEIN"/>
    <property type="match status" value="1"/>
</dbReference>
<keyword evidence="3" id="KW-1133">Transmembrane helix</keyword>
<dbReference type="SUPFAM" id="SSF49562">
    <property type="entry name" value="C2 domain (Calcium/lipid-binding domain, CaLB)"/>
    <property type="match status" value="2"/>
</dbReference>
<dbReference type="InterPro" id="IPR035892">
    <property type="entry name" value="C2_domain_sf"/>
</dbReference>
<comment type="subcellular location">
    <subcellularLocation>
        <location evidence="1">Membrane</location>
        <topology evidence="1">Single-pass membrane protein</topology>
    </subcellularLocation>
</comment>
<dbReference type="SMART" id="SM00568">
    <property type="entry name" value="GRAM"/>
    <property type="match status" value="1"/>
</dbReference>
<organism evidence="7 8">
    <name type="scientific">Kingdonia uniflora</name>
    <dbReference type="NCBI Taxonomy" id="39325"/>
    <lineage>
        <taxon>Eukaryota</taxon>
        <taxon>Viridiplantae</taxon>
        <taxon>Streptophyta</taxon>
        <taxon>Embryophyta</taxon>
        <taxon>Tracheophyta</taxon>
        <taxon>Spermatophyta</taxon>
        <taxon>Magnoliopsida</taxon>
        <taxon>Ranunculales</taxon>
        <taxon>Circaeasteraceae</taxon>
        <taxon>Kingdonia</taxon>
    </lineage>
</organism>
<evidence type="ECO:0008006" key="9">
    <source>
        <dbReference type="Google" id="ProtNLM"/>
    </source>
</evidence>
<dbReference type="InterPro" id="IPR004182">
    <property type="entry name" value="GRAM"/>
</dbReference>
<dbReference type="Gene3D" id="2.60.40.150">
    <property type="entry name" value="C2 domain"/>
    <property type="match status" value="2"/>
</dbReference>
<evidence type="ECO:0000256" key="2">
    <source>
        <dbReference type="ARBA" id="ARBA00022692"/>
    </source>
</evidence>
<dbReference type="OrthoDB" id="67700at2759"/>
<dbReference type="InterPro" id="IPR031968">
    <property type="entry name" value="VASt"/>
</dbReference>
<reference evidence="7 8" key="1">
    <citation type="journal article" date="2020" name="IScience">
        <title>Genome Sequencing of the Endangered Kingdonia uniflora (Circaeasteraceae, Ranunculales) Reveals Potential Mechanisms of Evolutionary Specialization.</title>
        <authorList>
            <person name="Sun Y."/>
            <person name="Deng T."/>
            <person name="Zhang A."/>
            <person name="Moore M.J."/>
            <person name="Landis J.B."/>
            <person name="Lin N."/>
            <person name="Zhang H."/>
            <person name="Zhang X."/>
            <person name="Huang J."/>
            <person name="Zhang X."/>
            <person name="Sun H."/>
            <person name="Wang H."/>
        </authorList>
    </citation>
    <scope>NUCLEOTIDE SEQUENCE [LARGE SCALE GENOMIC DNA]</scope>
    <source>
        <strain evidence="7">TB1705</strain>
        <tissue evidence="7">Leaf</tissue>
    </source>
</reference>
<keyword evidence="8" id="KW-1185">Reference proteome</keyword>
<dbReference type="Pfam" id="PF16016">
    <property type="entry name" value="VASt"/>
    <property type="match status" value="2"/>
</dbReference>
<dbReference type="SMART" id="SM00239">
    <property type="entry name" value="C2"/>
    <property type="match status" value="2"/>
</dbReference>
<dbReference type="InterPro" id="IPR044511">
    <property type="entry name" value="At1g03370/At5g50170-like"/>
</dbReference>
<dbReference type="Gene3D" id="2.30.29.30">
    <property type="entry name" value="Pleckstrin-homology domain (PH domain)/Phosphotyrosine-binding domain (PTB)"/>
    <property type="match status" value="1"/>
</dbReference>
<dbReference type="CDD" id="cd00030">
    <property type="entry name" value="C2"/>
    <property type="match status" value="2"/>
</dbReference>
<feature type="domain" description="VASt" evidence="6">
    <location>
        <begin position="981"/>
        <end position="1144"/>
    </location>
</feature>
<evidence type="ECO:0000256" key="3">
    <source>
        <dbReference type="ARBA" id="ARBA00022989"/>
    </source>
</evidence>
<dbReference type="PROSITE" id="PS51778">
    <property type="entry name" value="VAST"/>
    <property type="match status" value="2"/>
</dbReference>
<keyword evidence="4" id="KW-0472">Membrane</keyword>
<evidence type="ECO:0000256" key="1">
    <source>
        <dbReference type="ARBA" id="ARBA00004167"/>
    </source>
</evidence>
<protein>
    <recommendedName>
        <fullName evidence="9">C2 and GRAM domain-containing protein</fullName>
    </recommendedName>
</protein>
<accession>A0A7J7L386</accession>
<dbReference type="InterPro" id="IPR000008">
    <property type="entry name" value="C2_dom"/>
</dbReference>
<evidence type="ECO:0000313" key="7">
    <source>
        <dbReference type="EMBL" id="KAF6137096.1"/>
    </source>
</evidence>
<feature type="domain" description="C2" evidence="5">
    <location>
        <begin position="646"/>
        <end position="765"/>
    </location>
</feature>
<evidence type="ECO:0000259" key="6">
    <source>
        <dbReference type="PROSITE" id="PS51778"/>
    </source>
</evidence>
<gene>
    <name evidence="7" type="ORF">GIB67_030860</name>
</gene>
<dbReference type="AlphaFoldDB" id="A0A7J7L386"/>
<dbReference type="PANTHER" id="PTHR46296">
    <property type="entry name" value="BNAA05G37250D PROTEIN"/>
    <property type="match status" value="1"/>
</dbReference>
<keyword evidence="2" id="KW-0812">Transmembrane</keyword>
<proteinExistence type="predicted"/>
<feature type="domain" description="VASt" evidence="6">
    <location>
        <begin position="379"/>
        <end position="552"/>
    </location>
</feature>
<comment type="caution">
    <text evidence="7">The sequence shown here is derived from an EMBL/GenBank/DDBJ whole genome shotgun (WGS) entry which is preliminary data.</text>
</comment>
<name>A0A7J7L386_9MAGN</name>
<dbReference type="GO" id="GO:0016020">
    <property type="term" value="C:membrane"/>
    <property type="evidence" value="ECO:0007669"/>
    <property type="project" value="UniProtKB-SubCell"/>
</dbReference>
<dbReference type="InterPro" id="IPR011993">
    <property type="entry name" value="PH-like_dom_sf"/>
</dbReference>
<feature type="domain" description="C2" evidence="5">
    <location>
        <begin position="1"/>
        <end position="112"/>
    </location>
</feature>
<evidence type="ECO:0000259" key="5">
    <source>
        <dbReference type="PROSITE" id="PS50004"/>
    </source>
</evidence>
<sequence length="1155" mass="131860">MRLYVYVLEARDLHVTKSNNSRDAYYVKLQLKEGKSKSKTRVLKKTQNPVWNEEFVFRVIDLDEQLMVSIFKSENNSGFFNGSNGGELLGWVWVPVSSLISEHNRTLPPTWFNMEKPKNGSKDSEWGYRRFHPSSRRHFTSMDTTFFEHAPFFVGSVPYQGEYFPVRPLPSQDLSSPPSNPLSLSVPSEFCTRRYLGRQPQTVKYLLYLEVRHLPPIHFYQSWREVKASKVISKERSGMAECESSGVVECESSVYGKILLTLSLNGSDNSNIHSFPALAKEWDVPVEKSHDLSSSTSSRKIPEGKRLVKAIASRLEKIFKKNYDSDKNESRTDEFSQLSSLHSGYEDCGDDFLSDSPFEEAIELMHLRDDDLEMPEDLQGGILLDQTYAVPSKDLNKLLFTPNSQFRKDLAELQGTTDLQESPWIWKSGEISCLSRVVSYTKAASKIVKALKATEEQTYVKASKKESAVMVNVNTPDVPYGNCFKVELLYKIVPGPELSSGQESAHLIISWDVNFCQSTVMRRMIEGGARQGLKESFGQFENLLGQIYKPMDSAEILDKEQVLTSLQTEHQSDWQLASEYFWNFTVFFTVIMAMYVLLHIQLSVPDKLQGLEFRGLDLPDTFGELITSGILVLQLERVFNMISHFVEARLQRGNDHGVKSHGDGWVLTVALIEGNHLASVDKTLFSDPYVVFTCNGKIRMSSVKLQTPDPQWNEILEFDAMEEPPSVLDVEVFDFEGPFDQAASLGHAEINFLKHASTDLADIWVTLDGKLAQASQSKLHLRIFLDNDKEVETIKEYLVKMEKEVGKKLNLRSLHRNSVFQKLFGLPPEEFLIIDFSCYLKRKMPLQGRLFVSARIIGFYANFFGHKTKFFFLWEDIEDVQVISPSLSSVGSPSLVIVLRKGRGLDARHGAKSLDEEGRLKFHFQSFISFNVVSRTIMALWRTRTLTSEQKAELGEDQQEQDEKYVQLEDSGPLLGVEDASMSKVYSAELPVDVESLMEMFEGGNLEHKVVGRCGCLNYVMTPWEIQNSETYERHLCYKFNRHVSIFGGDVTSTQKKYPITDGKGWILDEVMTLHDVPFGDYFRVHLRYQIEGSPFSFTSCQCDVYLGITWLKSTKFEQRIVRNITKKFTTRLKEMFELVETEFTLAVLPHGNLT</sequence>